<dbReference type="SUPFAM" id="SSF54427">
    <property type="entry name" value="NTF2-like"/>
    <property type="match status" value="1"/>
</dbReference>
<gene>
    <name evidence="2" type="ORF">HNQ77_004785</name>
</gene>
<evidence type="ECO:0000313" key="2">
    <source>
        <dbReference type="EMBL" id="MBB6146804.1"/>
    </source>
</evidence>
<protein>
    <submittedName>
        <fullName evidence="2">Putative SnoaL-like aldol condensation-catalyzing enzyme</fullName>
    </submittedName>
</protein>
<organism evidence="2 3">
    <name type="scientific">Silvibacterium bohemicum</name>
    <dbReference type="NCBI Taxonomy" id="1577686"/>
    <lineage>
        <taxon>Bacteria</taxon>
        <taxon>Pseudomonadati</taxon>
        <taxon>Acidobacteriota</taxon>
        <taxon>Terriglobia</taxon>
        <taxon>Terriglobales</taxon>
        <taxon>Acidobacteriaceae</taxon>
        <taxon>Silvibacterium</taxon>
    </lineage>
</organism>
<feature type="domain" description="SnoaL-like" evidence="1">
    <location>
        <begin position="31"/>
        <end position="121"/>
    </location>
</feature>
<keyword evidence="3" id="KW-1185">Reference proteome</keyword>
<dbReference type="InterPro" id="IPR037401">
    <property type="entry name" value="SnoaL-like"/>
</dbReference>
<reference evidence="2 3" key="1">
    <citation type="submission" date="2020-08" db="EMBL/GenBank/DDBJ databases">
        <title>Genomic Encyclopedia of Type Strains, Phase IV (KMG-IV): sequencing the most valuable type-strain genomes for metagenomic binning, comparative biology and taxonomic classification.</title>
        <authorList>
            <person name="Goeker M."/>
        </authorList>
    </citation>
    <scope>NUCLEOTIDE SEQUENCE [LARGE SCALE GENOMIC DNA]</scope>
    <source>
        <strain evidence="2 3">DSM 103733</strain>
    </source>
</reference>
<dbReference type="InterPro" id="IPR032710">
    <property type="entry name" value="NTF2-like_dom_sf"/>
</dbReference>
<dbReference type="AlphaFoldDB" id="A0A841K936"/>
<evidence type="ECO:0000259" key="1">
    <source>
        <dbReference type="Pfam" id="PF12680"/>
    </source>
</evidence>
<proteinExistence type="predicted"/>
<dbReference type="EMBL" id="JACHEK010000011">
    <property type="protein sequence ID" value="MBB6146804.1"/>
    <property type="molecule type" value="Genomic_DNA"/>
</dbReference>
<name>A0A841K936_9BACT</name>
<dbReference type="Pfam" id="PF12680">
    <property type="entry name" value="SnoaL_2"/>
    <property type="match status" value="1"/>
</dbReference>
<dbReference type="Proteomes" id="UP000538666">
    <property type="component" value="Unassembled WGS sequence"/>
</dbReference>
<comment type="caution">
    <text evidence="2">The sequence shown here is derived from an EMBL/GenBank/DDBJ whole genome shotgun (WGS) entry which is preliminary data.</text>
</comment>
<dbReference type="Gene3D" id="3.10.450.50">
    <property type="match status" value="1"/>
</dbReference>
<evidence type="ECO:0000313" key="3">
    <source>
        <dbReference type="Proteomes" id="UP000538666"/>
    </source>
</evidence>
<sequence length="147" mass="16310">MKTNVGSPTKGKHMSDTDVLANKALVLTAMKAVFVNRDLSAFDKYWAEDYIQHNHYIPPFREGLRELAANVPADFKYEAGMIIGEGDLVMIHGRYSAHGPFSKPVIAVDIFRIEDGLLAEHWDVLEEEISAAQTASGNEMFTNPQAS</sequence>
<accession>A0A841K936</accession>